<gene>
    <name evidence="2" type="ORF">Sradi_6569500</name>
</gene>
<dbReference type="Gene3D" id="1.10.110.10">
    <property type="entry name" value="Plant lipid-transfer and hydrophobic proteins"/>
    <property type="match status" value="1"/>
</dbReference>
<dbReference type="InterPro" id="IPR036312">
    <property type="entry name" value="Bifun_inhib/LTP/seed_sf"/>
</dbReference>
<dbReference type="GO" id="GO:0009627">
    <property type="term" value="P:systemic acquired resistance"/>
    <property type="evidence" value="ECO:0007669"/>
    <property type="project" value="InterPro"/>
</dbReference>
<proteinExistence type="predicted"/>
<dbReference type="SUPFAM" id="SSF47699">
    <property type="entry name" value="Bifunctional inhibitor/lipid-transfer protein/seed storage 2S albumin"/>
    <property type="match status" value="1"/>
</dbReference>
<name>A0AAW2JXI2_SESRA</name>
<evidence type="ECO:0000259" key="1">
    <source>
        <dbReference type="Pfam" id="PF00234"/>
    </source>
</evidence>
<comment type="caution">
    <text evidence="2">The sequence shown here is derived from an EMBL/GenBank/DDBJ whole genome shotgun (WGS) entry which is preliminary data.</text>
</comment>
<protein>
    <submittedName>
        <fullName evidence="2">Lipid-transfer protein DIR1</fullName>
    </submittedName>
</protein>
<dbReference type="PANTHER" id="PTHR33122">
    <property type="entry name" value="LIPID BINDING PROTEIN-RELATED"/>
    <property type="match status" value="1"/>
</dbReference>
<feature type="domain" description="Bifunctional inhibitor/plant lipid transfer protein/seed storage helical" evidence="1">
    <location>
        <begin position="26"/>
        <end position="82"/>
    </location>
</feature>
<dbReference type="EMBL" id="JACGWJ010000031">
    <property type="protein sequence ID" value="KAL0299097.1"/>
    <property type="molecule type" value="Genomic_DNA"/>
</dbReference>
<sequence length="82" mass="8857">MTTLAFMLELWSLRRGSDGLQAIGDAAQPPPPSARCCAGLLHADWGCLCSYKNSKLLPQLGIDVNLIMQLPTKCNVPHPAHC</sequence>
<dbReference type="InterPro" id="IPR039265">
    <property type="entry name" value="DIR1-like"/>
</dbReference>
<dbReference type="GO" id="GO:0005504">
    <property type="term" value="F:fatty acid binding"/>
    <property type="evidence" value="ECO:0007669"/>
    <property type="project" value="InterPro"/>
</dbReference>
<dbReference type="AlphaFoldDB" id="A0AAW2JXI2"/>
<accession>A0AAW2JXI2</accession>
<dbReference type="PANTHER" id="PTHR33122:SF63">
    <property type="entry name" value="BIFUNCTIONAL INHIBITOR_PLANT LIPID TRANSFER PROTEIN_SEED STORAGE HELICAL DOMAIN-CONTAINING PROTEIN"/>
    <property type="match status" value="1"/>
</dbReference>
<evidence type="ECO:0000313" key="2">
    <source>
        <dbReference type="EMBL" id="KAL0299097.1"/>
    </source>
</evidence>
<dbReference type="InterPro" id="IPR016140">
    <property type="entry name" value="Bifunc_inhib/LTP/seed_store"/>
</dbReference>
<reference evidence="2" key="1">
    <citation type="submission" date="2020-06" db="EMBL/GenBank/DDBJ databases">
        <authorList>
            <person name="Li T."/>
            <person name="Hu X."/>
            <person name="Zhang T."/>
            <person name="Song X."/>
            <person name="Zhang H."/>
            <person name="Dai N."/>
            <person name="Sheng W."/>
            <person name="Hou X."/>
            <person name="Wei L."/>
        </authorList>
    </citation>
    <scope>NUCLEOTIDE SEQUENCE</scope>
    <source>
        <strain evidence="2">G02</strain>
        <tissue evidence="2">Leaf</tissue>
    </source>
</reference>
<organism evidence="2">
    <name type="scientific">Sesamum radiatum</name>
    <name type="common">Black benniseed</name>
    <dbReference type="NCBI Taxonomy" id="300843"/>
    <lineage>
        <taxon>Eukaryota</taxon>
        <taxon>Viridiplantae</taxon>
        <taxon>Streptophyta</taxon>
        <taxon>Embryophyta</taxon>
        <taxon>Tracheophyta</taxon>
        <taxon>Spermatophyta</taxon>
        <taxon>Magnoliopsida</taxon>
        <taxon>eudicotyledons</taxon>
        <taxon>Gunneridae</taxon>
        <taxon>Pentapetalae</taxon>
        <taxon>asterids</taxon>
        <taxon>lamiids</taxon>
        <taxon>Lamiales</taxon>
        <taxon>Pedaliaceae</taxon>
        <taxon>Sesamum</taxon>
    </lineage>
</organism>
<reference evidence="2" key="2">
    <citation type="journal article" date="2024" name="Plant">
        <title>Genomic evolution and insights into agronomic trait innovations of Sesamum species.</title>
        <authorList>
            <person name="Miao H."/>
            <person name="Wang L."/>
            <person name="Qu L."/>
            <person name="Liu H."/>
            <person name="Sun Y."/>
            <person name="Le M."/>
            <person name="Wang Q."/>
            <person name="Wei S."/>
            <person name="Zheng Y."/>
            <person name="Lin W."/>
            <person name="Duan Y."/>
            <person name="Cao H."/>
            <person name="Xiong S."/>
            <person name="Wang X."/>
            <person name="Wei L."/>
            <person name="Li C."/>
            <person name="Ma Q."/>
            <person name="Ju M."/>
            <person name="Zhao R."/>
            <person name="Li G."/>
            <person name="Mu C."/>
            <person name="Tian Q."/>
            <person name="Mei H."/>
            <person name="Zhang T."/>
            <person name="Gao T."/>
            <person name="Zhang H."/>
        </authorList>
    </citation>
    <scope>NUCLEOTIDE SEQUENCE</scope>
    <source>
        <strain evidence="2">G02</strain>
    </source>
</reference>
<dbReference type="Pfam" id="PF00234">
    <property type="entry name" value="Tryp_alpha_amyl"/>
    <property type="match status" value="1"/>
</dbReference>